<reference evidence="2 3" key="1">
    <citation type="submission" date="2019-10" db="EMBL/GenBank/DDBJ databases">
        <title>Comparative genomics of sulfur disproportionating microorganisms.</title>
        <authorList>
            <person name="Ward L.M."/>
            <person name="Bertran E."/>
            <person name="Johnston D."/>
        </authorList>
    </citation>
    <scope>NUCLEOTIDE SEQUENCE [LARGE SCALE GENOMIC DNA]</scope>
    <source>
        <strain evidence="2 3">DSM 14055</strain>
    </source>
</reference>
<dbReference type="InterPro" id="IPR025669">
    <property type="entry name" value="AAA_dom"/>
</dbReference>
<evidence type="ECO:0000313" key="2">
    <source>
        <dbReference type="EMBL" id="MQL51389.1"/>
    </source>
</evidence>
<protein>
    <submittedName>
        <fullName evidence="2">AAA family ATPase</fullName>
    </submittedName>
</protein>
<dbReference type="InterPro" id="IPR027417">
    <property type="entry name" value="P-loop_NTPase"/>
</dbReference>
<dbReference type="RefSeq" id="WP_152945319.1">
    <property type="nucleotide sequence ID" value="NZ_WHYR01000007.1"/>
</dbReference>
<dbReference type="OrthoDB" id="9791162at2"/>
<evidence type="ECO:0000313" key="3">
    <source>
        <dbReference type="Proteomes" id="UP000441717"/>
    </source>
</evidence>
<dbReference type="Gene3D" id="3.40.50.300">
    <property type="entry name" value="P-loop containing nucleotide triphosphate hydrolases"/>
    <property type="match status" value="1"/>
</dbReference>
<dbReference type="InterPro" id="IPR050678">
    <property type="entry name" value="DNA_Partitioning_ATPase"/>
</dbReference>
<dbReference type="PANTHER" id="PTHR13696">
    <property type="entry name" value="P-LOOP CONTAINING NUCLEOSIDE TRIPHOSPHATE HYDROLASE"/>
    <property type="match status" value="1"/>
</dbReference>
<gene>
    <name evidence="2" type="ORF">GFC01_03745</name>
</gene>
<accession>A0A6N7IP69</accession>
<organism evidence="2 3">
    <name type="scientific">Desulfofundulus thermobenzoicus</name>
    <dbReference type="NCBI Taxonomy" id="29376"/>
    <lineage>
        <taxon>Bacteria</taxon>
        <taxon>Bacillati</taxon>
        <taxon>Bacillota</taxon>
        <taxon>Clostridia</taxon>
        <taxon>Eubacteriales</taxon>
        <taxon>Peptococcaceae</taxon>
        <taxon>Desulfofundulus</taxon>
    </lineage>
</organism>
<dbReference type="Pfam" id="PF13614">
    <property type="entry name" value="AAA_31"/>
    <property type="match status" value="1"/>
</dbReference>
<keyword evidence="3" id="KW-1185">Reference proteome</keyword>
<dbReference type="PANTHER" id="PTHR13696:SF99">
    <property type="entry name" value="COBYRINIC ACID AC-DIAMIDE SYNTHASE"/>
    <property type="match status" value="1"/>
</dbReference>
<dbReference type="AlphaFoldDB" id="A0A6N7IP69"/>
<dbReference type="SUPFAM" id="SSF52540">
    <property type="entry name" value="P-loop containing nucleoside triphosphate hydrolases"/>
    <property type="match status" value="1"/>
</dbReference>
<dbReference type="CDD" id="cd02042">
    <property type="entry name" value="ParAB_family"/>
    <property type="match status" value="1"/>
</dbReference>
<dbReference type="EMBL" id="WHYR01000007">
    <property type="protein sequence ID" value="MQL51389.1"/>
    <property type="molecule type" value="Genomic_DNA"/>
</dbReference>
<feature type="domain" description="AAA" evidence="1">
    <location>
        <begin position="7"/>
        <end position="192"/>
    </location>
</feature>
<dbReference type="Proteomes" id="UP000441717">
    <property type="component" value="Unassembled WGS sequence"/>
</dbReference>
<proteinExistence type="predicted"/>
<comment type="caution">
    <text evidence="2">The sequence shown here is derived from an EMBL/GenBank/DDBJ whole genome shotgun (WGS) entry which is preliminary data.</text>
</comment>
<sequence length="360" mass="40909">MSNNKITVSLFNNKGGVGKTTIAWNLGVSLSYLGKTVLLIDFDPQCNLSIAVLGNEEFAQHLYTSQEFPHGRTIKAFAQPYIQQNKIGDVFIAKPKDKTNNIDYDIVPGDFWLNNFADILNVGTDVISGSGLYRFLLLHILVNEIEKQKGIKYDFILIDLPPSFNTLVRAALYCSDYFIVPCTPDLFSAYCVGLIGEVLPAFIMDWEQGKKRYISQNPYDDVVPLKGQPKFGGWIFNGFDTRKKVGTNVIEETGADKAQYTFIYKAVQEKLINNLHKKIDYKCVPDFIDAEPVAKIEDLNVMAPDSIVQNIPLKNLSQAKPTRQNIGKGSWSQDQRNLMYKIDREFDRLAKYMIDFFPYY</sequence>
<evidence type="ECO:0000259" key="1">
    <source>
        <dbReference type="Pfam" id="PF13614"/>
    </source>
</evidence>
<name>A0A6N7IP69_9FIRM</name>